<name>L1IAZ8_GUITC</name>
<dbReference type="EnsemblProtists" id="EKX33020">
    <property type="protein sequence ID" value="EKX33020"/>
    <property type="gene ID" value="GUITHDRAFT_81840"/>
</dbReference>
<evidence type="ECO:0000313" key="4">
    <source>
        <dbReference type="Proteomes" id="UP000011087"/>
    </source>
</evidence>
<dbReference type="PANTHER" id="PTHR43327:SF10">
    <property type="entry name" value="STOMATIN-LIKE PROTEIN 2, MITOCHONDRIAL"/>
    <property type="match status" value="1"/>
</dbReference>
<dbReference type="KEGG" id="gtt:GUITHDRAFT_81840"/>
<dbReference type="EMBL" id="JH993160">
    <property type="protein sequence ID" value="EKX33020.1"/>
    <property type="molecule type" value="Genomic_DNA"/>
</dbReference>
<dbReference type="AlphaFoldDB" id="L1IAZ8"/>
<reference evidence="2 4" key="1">
    <citation type="journal article" date="2012" name="Nature">
        <title>Algal genomes reveal evolutionary mosaicism and the fate of nucleomorphs.</title>
        <authorList>
            <consortium name="DOE Joint Genome Institute"/>
            <person name="Curtis B.A."/>
            <person name="Tanifuji G."/>
            <person name="Burki F."/>
            <person name="Gruber A."/>
            <person name="Irimia M."/>
            <person name="Maruyama S."/>
            <person name="Arias M.C."/>
            <person name="Ball S.G."/>
            <person name="Gile G.H."/>
            <person name="Hirakawa Y."/>
            <person name="Hopkins J.F."/>
            <person name="Kuo A."/>
            <person name="Rensing S.A."/>
            <person name="Schmutz J."/>
            <person name="Symeonidi A."/>
            <person name="Elias M."/>
            <person name="Eveleigh R.J."/>
            <person name="Herman E.K."/>
            <person name="Klute M.J."/>
            <person name="Nakayama T."/>
            <person name="Obornik M."/>
            <person name="Reyes-Prieto A."/>
            <person name="Armbrust E.V."/>
            <person name="Aves S.J."/>
            <person name="Beiko R.G."/>
            <person name="Coutinho P."/>
            <person name="Dacks J.B."/>
            <person name="Durnford D.G."/>
            <person name="Fast N.M."/>
            <person name="Green B.R."/>
            <person name="Grisdale C.J."/>
            <person name="Hempel F."/>
            <person name="Henrissat B."/>
            <person name="Hoppner M.P."/>
            <person name="Ishida K."/>
            <person name="Kim E."/>
            <person name="Koreny L."/>
            <person name="Kroth P.G."/>
            <person name="Liu Y."/>
            <person name="Malik S.B."/>
            <person name="Maier U.G."/>
            <person name="McRose D."/>
            <person name="Mock T."/>
            <person name="Neilson J.A."/>
            <person name="Onodera N.T."/>
            <person name="Poole A.M."/>
            <person name="Pritham E.J."/>
            <person name="Richards T.A."/>
            <person name="Rocap G."/>
            <person name="Roy S.W."/>
            <person name="Sarai C."/>
            <person name="Schaack S."/>
            <person name="Shirato S."/>
            <person name="Slamovits C.H."/>
            <person name="Spencer D.F."/>
            <person name="Suzuki S."/>
            <person name="Worden A.Z."/>
            <person name="Zauner S."/>
            <person name="Barry K."/>
            <person name="Bell C."/>
            <person name="Bharti A.K."/>
            <person name="Crow J.A."/>
            <person name="Grimwood J."/>
            <person name="Kramer R."/>
            <person name="Lindquist E."/>
            <person name="Lucas S."/>
            <person name="Salamov A."/>
            <person name="McFadden G.I."/>
            <person name="Lane C.E."/>
            <person name="Keeling P.J."/>
            <person name="Gray M.W."/>
            <person name="Grigoriev I.V."/>
            <person name="Archibald J.M."/>
        </authorList>
    </citation>
    <scope>NUCLEOTIDE SEQUENCE</scope>
    <source>
        <strain evidence="2 4">CCMP2712</strain>
    </source>
</reference>
<dbReference type="OrthoDB" id="434619at2759"/>
<dbReference type="RefSeq" id="XP_005820000.1">
    <property type="nucleotide sequence ID" value="XM_005819943.1"/>
</dbReference>
<dbReference type="PANTHER" id="PTHR43327">
    <property type="entry name" value="STOMATIN-LIKE PROTEIN 2, MITOCHONDRIAL"/>
    <property type="match status" value="1"/>
</dbReference>
<dbReference type="STRING" id="905079.L1IAZ8"/>
<dbReference type="Proteomes" id="UP000011087">
    <property type="component" value="Unassembled WGS sequence"/>
</dbReference>
<dbReference type="SMART" id="SM00244">
    <property type="entry name" value="PHB"/>
    <property type="match status" value="1"/>
</dbReference>
<keyword evidence="4" id="KW-1185">Reference proteome</keyword>
<dbReference type="CDD" id="cd03407">
    <property type="entry name" value="SPFH_like_u4"/>
    <property type="match status" value="1"/>
</dbReference>
<feature type="domain" description="Band 7" evidence="1">
    <location>
        <begin position="4"/>
        <end position="162"/>
    </location>
</feature>
<dbReference type="InterPro" id="IPR036013">
    <property type="entry name" value="Band_7/SPFH_dom_sf"/>
</dbReference>
<reference evidence="4" key="2">
    <citation type="submission" date="2012-11" db="EMBL/GenBank/DDBJ databases">
        <authorList>
            <person name="Kuo A."/>
            <person name="Curtis B.A."/>
            <person name="Tanifuji G."/>
            <person name="Burki F."/>
            <person name="Gruber A."/>
            <person name="Irimia M."/>
            <person name="Maruyama S."/>
            <person name="Arias M.C."/>
            <person name="Ball S.G."/>
            <person name="Gile G.H."/>
            <person name="Hirakawa Y."/>
            <person name="Hopkins J.F."/>
            <person name="Rensing S.A."/>
            <person name="Schmutz J."/>
            <person name="Symeonidi A."/>
            <person name="Elias M."/>
            <person name="Eveleigh R.J."/>
            <person name="Herman E.K."/>
            <person name="Klute M.J."/>
            <person name="Nakayama T."/>
            <person name="Obornik M."/>
            <person name="Reyes-Prieto A."/>
            <person name="Armbrust E.V."/>
            <person name="Aves S.J."/>
            <person name="Beiko R.G."/>
            <person name="Coutinho P."/>
            <person name="Dacks J.B."/>
            <person name="Durnford D.G."/>
            <person name="Fast N.M."/>
            <person name="Green B.R."/>
            <person name="Grisdale C."/>
            <person name="Hempe F."/>
            <person name="Henrissat B."/>
            <person name="Hoppner M.P."/>
            <person name="Ishida K.-I."/>
            <person name="Kim E."/>
            <person name="Koreny L."/>
            <person name="Kroth P.G."/>
            <person name="Liu Y."/>
            <person name="Malik S.-B."/>
            <person name="Maier U.G."/>
            <person name="McRose D."/>
            <person name="Mock T."/>
            <person name="Neilson J.A."/>
            <person name="Onodera N.T."/>
            <person name="Poole A.M."/>
            <person name="Pritham E.J."/>
            <person name="Richards T.A."/>
            <person name="Rocap G."/>
            <person name="Roy S.W."/>
            <person name="Sarai C."/>
            <person name="Schaack S."/>
            <person name="Shirato S."/>
            <person name="Slamovits C.H."/>
            <person name="Spencer D.F."/>
            <person name="Suzuki S."/>
            <person name="Worden A.Z."/>
            <person name="Zauner S."/>
            <person name="Barry K."/>
            <person name="Bell C."/>
            <person name="Bharti A.K."/>
            <person name="Crow J.A."/>
            <person name="Grimwood J."/>
            <person name="Kramer R."/>
            <person name="Lindquist E."/>
            <person name="Lucas S."/>
            <person name="Salamov A."/>
            <person name="McFadden G.I."/>
            <person name="Lane C.E."/>
            <person name="Keeling P.J."/>
            <person name="Gray M.W."/>
            <person name="Grigoriev I.V."/>
            <person name="Archibald J.M."/>
        </authorList>
    </citation>
    <scope>NUCLEOTIDE SEQUENCE</scope>
    <source>
        <strain evidence="4">CCMP2712</strain>
    </source>
</reference>
<dbReference type="GeneID" id="17289757"/>
<organism evidence="2">
    <name type="scientific">Guillardia theta (strain CCMP2712)</name>
    <name type="common">Cryptophyte</name>
    <dbReference type="NCBI Taxonomy" id="905079"/>
    <lineage>
        <taxon>Eukaryota</taxon>
        <taxon>Cryptophyceae</taxon>
        <taxon>Pyrenomonadales</taxon>
        <taxon>Geminigeraceae</taxon>
        <taxon>Guillardia</taxon>
    </lineage>
</organism>
<dbReference type="InterPro" id="IPR001107">
    <property type="entry name" value="Band_7"/>
</dbReference>
<dbReference type="SUPFAM" id="SSF117892">
    <property type="entry name" value="Band 7/SPFH domain"/>
    <property type="match status" value="1"/>
</dbReference>
<dbReference type="Gene3D" id="3.30.479.30">
    <property type="entry name" value="Band 7 domain"/>
    <property type="match status" value="1"/>
</dbReference>
<dbReference type="OMA" id="AFYRFSN"/>
<gene>
    <name evidence="2" type="ORF">GUITHDRAFT_81840</name>
</gene>
<reference evidence="3" key="3">
    <citation type="submission" date="2016-03" db="UniProtKB">
        <authorList>
            <consortium name="EnsemblProtists"/>
        </authorList>
    </citation>
    <scope>IDENTIFICATION</scope>
</reference>
<accession>L1IAZ8</accession>
<sequence>MSFLCCACIDQSQRGIVQSCGKFSHILDPGCSIILWPIQTVDGVSIKVTQIDVNTNTKTKDNVTVTVTCAIQYSVNPLECDQYYFKLHNPHMQITAYVDDCIRSQIPTMTLDESFEAKESMANAVKAQVASSMKPYGIEVHQALITNMQPDSTVMKAMNQINAARRNREAAIEKAEAEKILQVRAAEADAEAKHLSGKGTAMMRQAITDGFKNSIESMQESCGLEPREVVHMMLVTQYLDVLKEFAHSGRRATMVVPHGPSAVGDMEQQVRNGFMQAQMMNPNSMH</sequence>
<dbReference type="InterPro" id="IPR050710">
    <property type="entry name" value="Band7/mec-2_domain"/>
</dbReference>
<evidence type="ECO:0000259" key="1">
    <source>
        <dbReference type="SMART" id="SM00244"/>
    </source>
</evidence>
<protein>
    <recommendedName>
        <fullName evidence="1">Band 7 domain-containing protein</fullName>
    </recommendedName>
</protein>
<proteinExistence type="predicted"/>
<evidence type="ECO:0000313" key="2">
    <source>
        <dbReference type="EMBL" id="EKX33020.1"/>
    </source>
</evidence>
<dbReference type="HOGENOM" id="CLU_024949_5_1_1"/>
<evidence type="ECO:0000313" key="3">
    <source>
        <dbReference type="EnsemblProtists" id="EKX33020"/>
    </source>
</evidence>
<dbReference type="Pfam" id="PF01145">
    <property type="entry name" value="Band_7"/>
    <property type="match status" value="1"/>
</dbReference>
<dbReference type="eggNOG" id="KOG2620">
    <property type="taxonomic scope" value="Eukaryota"/>
</dbReference>
<dbReference type="PaxDb" id="55529-EKX33020"/>